<dbReference type="AlphaFoldDB" id="A0A0E9RW74"/>
<reference evidence="1" key="2">
    <citation type="journal article" date="2015" name="Fish Shellfish Immunol.">
        <title>Early steps in the European eel (Anguilla anguilla)-Vibrio vulnificus interaction in the gills: Role of the RtxA13 toxin.</title>
        <authorList>
            <person name="Callol A."/>
            <person name="Pajuelo D."/>
            <person name="Ebbesson L."/>
            <person name="Teles M."/>
            <person name="MacKenzie S."/>
            <person name="Amaro C."/>
        </authorList>
    </citation>
    <scope>NUCLEOTIDE SEQUENCE</scope>
</reference>
<name>A0A0E9RW74_ANGAN</name>
<dbReference type="EMBL" id="GBXM01075465">
    <property type="protein sequence ID" value="JAH33112.1"/>
    <property type="molecule type" value="Transcribed_RNA"/>
</dbReference>
<proteinExistence type="predicted"/>
<organism evidence="1">
    <name type="scientific">Anguilla anguilla</name>
    <name type="common">European freshwater eel</name>
    <name type="synonym">Muraena anguilla</name>
    <dbReference type="NCBI Taxonomy" id="7936"/>
    <lineage>
        <taxon>Eukaryota</taxon>
        <taxon>Metazoa</taxon>
        <taxon>Chordata</taxon>
        <taxon>Craniata</taxon>
        <taxon>Vertebrata</taxon>
        <taxon>Euteleostomi</taxon>
        <taxon>Actinopterygii</taxon>
        <taxon>Neopterygii</taxon>
        <taxon>Teleostei</taxon>
        <taxon>Anguilliformes</taxon>
        <taxon>Anguillidae</taxon>
        <taxon>Anguilla</taxon>
    </lineage>
</organism>
<accession>A0A0E9RW74</accession>
<evidence type="ECO:0000313" key="1">
    <source>
        <dbReference type="EMBL" id="JAH33112.1"/>
    </source>
</evidence>
<reference evidence="1" key="1">
    <citation type="submission" date="2014-11" db="EMBL/GenBank/DDBJ databases">
        <authorList>
            <person name="Amaro Gonzalez C."/>
        </authorList>
    </citation>
    <scope>NUCLEOTIDE SEQUENCE</scope>
</reference>
<sequence length="16" mass="1881">MKLINLALVVIFKLHE</sequence>
<protein>
    <submittedName>
        <fullName evidence="1">Uncharacterized protein</fullName>
    </submittedName>
</protein>